<reference evidence="9 10" key="1">
    <citation type="submission" date="2021-05" db="EMBL/GenBank/DDBJ databases">
        <title>Comparative genomic studies on the polysaccharide-degrading batcterial strains of the Flammeovirga genus.</title>
        <authorList>
            <person name="Zewei F."/>
            <person name="Zheng Z."/>
            <person name="Yu L."/>
            <person name="Ruyue G."/>
            <person name="Yanhong M."/>
            <person name="Yuanyuan C."/>
            <person name="Jingyan G."/>
            <person name="Wenjun H."/>
        </authorList>
    </citation>
    <scope>NUCLEOTIDE SEQUENCE [LARGE SCALE GENOMIC DNA]</scope>
    <source>
        <strain evidence="9 10">NBRC:100898</strain>
    </source>
</reference>
<evidence type="ECO:0000313" key="10">
    <source>
        <dbReference type="Proteomes" id="UP000678679"/>
    </source>
</evidence>
<keyword evidence="5" id="KW-0547">Nucleotide-binding</keyword>
<dbReference type="EMBL" id="CP076133">
    <property type="protein sequence ID" value="QWG04855.1"/>
    <property type="molecule type" value="Genomic_DNA"/>
</dbReference>
<dbReference type="Proteomes" id="UP000678679">
    <property type="component" value="Chromosome 2"/>
</dbReference>
<evidence type="ECO:0000256" key="3">
    <source>
        <dbReference type="ARBA" id="ARBA00022695"/>
    </source>
</evidence>
<keyword evidence="4" id="KW-0479">Metal-binding</keyword>
<dbReference type="Pfam" id="PF18765">
    <property type="entry name" value="Polbeta"/>
    <property type="match status" value="1"/>
</dbReference>
<dbReference type="RefSeq" id="WP_169662445.1">
    <property type="nucleotide sequence ID" value="NZ_CP076133.1"/>
</dbReference>
<keyword evidence="2" id="KW-0808">Transferase</keyword>
<keyword evidence="10" id="KW-1185">Reference proteome</keyword>
<keyword evidence="7" id="KW-0460">Magnesium</keyword>
<name>A0AAX1NBL4_9BACT</name>
<accession>A0AAX1NBL4</accession>
<protein>
    <submittedName>
        <fullName evidence="9">Nucleotidyltransferase domain-containing protein</fullName>
    </submittedName>
</protein>
<dbReference type="Gene3D" id="3.30.460.10">
    <property type="entry name" value="Beta Polymerase, domain 2"/>
    <property type="match status" value="1"/>
</dbReference>
<dbReference type="KEGG" id="fya:KMW28_20745"/>
<evidence type="ECO:0000256" key="6">
    <source>
        <dbReference type="ARBA" id="ARBA00022840"/>
    </source>
</evidence>
<evidence type="ECO:0000256" key="4">
    <source>
        <dbReference type="ARBA" id="ARBA00022723"/>
    </source>
</evidence>
<dbReference type="AlphaFoldDB" id="A0AAX1NBL4"/>
<sequence length="102" mass="12257">MNKELLRYIDPFKELCKKHRLEKVYLFGSQATENYSEDSDIDLLIKFSDKIDVIDYADYYFNFLEDVENLFNKKVDLVSEKSLSNKYFIDEINRTKLSLYES</sequence>
<evidence type="ECO:0000256" key="7">
    <source>
        <dbReference type="ARBA" id="ARBA00022842"/>
    </source>
</evidence>
<dbReference type="SUPFAM" id="SSF81301">
    <property type="entry name" value="Nucleotidyltransferase"/>
    <property type="match status" value="1"/>
</dbReference>
<dbReference type="InterPro" id="IPR043519">
    <property type="entry name" value="NT_sf"/>
</dbReference>
<evidence type="ECO:0000256" key="5">
    <source>
        <dbReference type="ARBA" id="ARBA00022741"/>
    </source>
</evidence>
<keyword evidence="6" id="KW-0067">ATP-binding</keyword>
<comment type="cofactor">
    <cofactor evidence="1">
        <name>Mg(2+)</name>
        <dbReference type="ChEBI" id="CHEBI:18420"/>
    </cofactor>
</comment>
<evidence type="ECO:0000259" key="8">
    <source>
        <dbReference type="Pfam" id="PF18765"/>
    </source>
</evidence>
<organism evidence="9 10">
    <name type="scientific">Flammeovirga yaeyamensis</name>
    <dbReference type="NCBI Taxonomy" id="367791"/>
    <lineage>
        <taxon>Bacteria</taxon>
        <taxon>Pseudomonadati</taxon>
        <taxon>Bacteroidota</taxon>
        <taxon>Cytophagia</taxon>
        <taxon>Cytophagales</taxon>
        <taxon>Flammeovirgaceae</taxon>
        <taxon>Flammeovirga</taxon>
    </lineage>
</organism>
<proteinExistence type="predicted"/>
<evidence type="ECO:0000256" key="2">
    <source>
        <dbReference type="ARBA" id="ARBA00022679"/>
    </source>
</evidence>
<dbReference type="GO" id="GO:0016779">
    <property type="term" value="F:nucleotidyltransferase activity"/>
    <property type="evidence" value="ECO:0007669"/>
    <property type="project" value="UniProtKB-KW"/>
</dbReference>
<dbReference type="CDD" id="cd05403">
    <property type="entry name" value="NT_KNTase_like"/>
    <property type="match status" value="1"/>
</dbReference>
<dbReference type="GO" id="GO:0046872">
    <property type="term" value="F:metal ion binding"/>
    <property type="evidence" value="ECO:0007669"/>
    <property type="project" value="UniProtKB-KW"/>
</dbReference>
<dbReference type="InterPro" id="IPR052038">
    <property type="entry name" value="Type-VII_TA_antitoxin"/>
</dbReference>
<evidence type="ECO:0000256" key="1">
    <source>
        <dbReference type="ARBA" id="ARBA00001946"/>
    </source>
</evidence>
<dbReference type="PANTHER" id="PTHR33571:SF12">
    <property type="entry name" value="BSL3053 PROTEIN"/>
    <property type="match status" value="1"/>
</dbReference>
<evidence type="ECO:0000313" key="9">
    <source>
        <dbReference type="EMBL" id="QWG04855.1"/>
    </source>
</evidence>
<feature type="domain" description="Polymerase beta nucleotidyltransferase" evidence="8">
    <location>
        <begin position="13"/>
        <end position="101"/>
    </location>
</feature>
<dbReference type="PANTHER" id="PTHR33571">
    <property type="entry name" value="SSL8005 PROTEIN"/>
    <property type="match status" value="1"/>
</dbReference>
<keyword evidence="3" id="KW-0548">Nucleotidyltransferase</keyword>
<gene>
    <name evidence="9" type="ORF">KMW28_20745</name>
</gene>
<dbReference type="InterPro" id="IPR041633">
    <property type="entry name" value="Polbeta"/>
</dbReference>
<dbReference type="GO" id="GO:0005524">
    <property type="term" value="F:ATP binding"/>
    <property type="evidence" value="ECO:0007669"/>
    <property type="project" value="UniProtKB-KW"/>
</dbReference>